<feature type="transmembrane region" description="Helical" evidence="1">
    <location>
        <begin position="167"/>
        <end position="188"/>
    </location>
</feature>
<feature type="transmembrane region" description="Helical" evidence="1">
    <location>
        <begin position="223"/>
        <end position="243"/>
    </location>
</feature>
<keyword evidence="1" id="KW-0472">Membrane</keyword>
<reference evidence="3" key="1">
    <citation type="journal article" date="2022" name="Int. J. Syst. Evol. Microbiol.">
        <title>Anaeromyxobacter oryzae sp. nov., Anaeromyxobacter diazotrophicus sp. nov. and Anaeromyxobacter paludicola sp. nov., isolated from paddy soils.</title>
        <authorList>
            <person name="Itoh H."/>
            <person name="Xu Z."/>
            <person name="Mise K."/>
            <person name="Masuda Y."/>
            <person name="Ushijima N."/>
            <person name="Hayakawa C."/>
            <person name="Shiratori Y."/>
            <person name="Senoo K."/>
        </authorList>
    </citation>
    <scope>NUCLEOTIDE SEQUENCE [LARGE SCALE GENOMIC DNA]</scope>
    <source>
        <strain evidence="3">Red232</strain>
    </source>
</reference>
<evidence type="ECO:0008006" key="4">
    <source>
        <dbReference type="Google" id="ProtNLM"/>
    </source>
</evidence>
<dbReference type="Pfam" id="PF14256">
    <property type="entry name" value="YwiC"/>
    <property type="match status" value="1"/>
</dbReference>
<feature type="transmembrane region" description="Helical" evidence="1">
    <location>
        <begin position="139"/>
        <end position="161"/>
    </location>
</feature>
<feature type="transmembrane region" description="Helical" evidence="1">
    <location>
        <begin position="200"/>
        <end position="217"/>
    </location>
</feature>
<evidence type="ECO:0000313" key="3">
    <source>
        <dbReference type="Proteomes" id="UP001162891"/>
    </source>
</evidence>
<dbReference type="InterPro" id="IPR025576">
    <property type="entry name" value="YwiC"/>
</dbReference>
<sequence>MLTETTFPTETAKPRRRSLLPHEHGAWGQLAMPLLTALAIGRPTAAATLLTAAVVLAFIAHEPLLVALGQRGRRARAEDGARAVRWLLGLGGLAAATGLGGVLLAPPAARLALVLPAALAAAVAVLVRRRQEKTAIGEIVVAAALASAGWAVALAGGAAPAAALAALLAWILAFAAATLAVQVILVRVRSKGAADPGRRHAVIAALLAAAAGALSWAGLPVALALATLPTALFSIVICLVRFSPRRLRELGWALVGSSAVTLVILVAGLR</sequence>
<feature type="transmembrane region" description="Helical" evidence="1">
    <location>
        <begin position="86"/>
        <end position="105"/>
    </location>
</feature>
<name>A0ABM7WX93_9BACT</name>
<gene>
    <name evidence="2" type="ORF">AMOR_31300</name>
</gene>
<dbReference type="RefSeq" id="WP_248352506.1">
    <property type="nucleotide sequence ID" value="NZ_AP025591.1"/>
</dbReference>
<keyword evidence="1" id="KW-0812">Transmembrane</keyword>
<proteinExistence type="predicted"/>
<evidence type="ECO:0000313" key="2">
    <source>
        <dbReference type="EMBL" id="BDG04134.1"/>
    </source>
</evidence>
<feature type="transmembrane region" description="Helical" evidence="1">
    <location>
        <begin position="250"/>
        <end position="269"/>
    </location>
</feature>
<keyword evidence="1" id="KW-1133">Transmembrane helix</keyword>
<dbReference type="Proteomes" id="UP001162891">
    <property type="component" value="Chromosome"/>
</dbReference>
<protein>
    <recommendedName>
        <fullName evidence="4">UbiA prenyltransferase</fullName>
    </recommendedName>
</protein>
<keyword evidence="3" id="KW-1185">Reference proteome</keyword>
<evidence type="ECO:0000256" key="1">
    <source>
        <dbReference type="SAM" id="Phobius"/>
    </source>
</evidence>
<organism evidence="2 3">
    <name type="scientific">Anaeromyxobacter oryzae</name>
    <dbReference type="NCBI Taxonomy" id="2918170"/>
    <lineage>
        <taxon>Bacteria</taxon>
        <taxon>Pseudomonadati</taxon>
        <taxon>Myxococcota</taxon>
        <taxon>Myxococcia</taxon>
        <taxon>Myxococcales</taxon>
        <taxon>Cystobacterineae</taxon>
        <taxon>Anaeromyxobacteraceae</taxon>
        <taxon>Anaeromyxobacter</taxon>
    </lineage>
</organism>
<dbReference type="EMBL" id="AP025591">
    <property type="protein sequence ID" value="BDG04134.1"/>
    <property type="molecule type" value="Genomic_DNA"/>
</dbReference>
<feature type="transmembrane region" description="Helical" evidence="1">
    <location>
        <begin position="111"/>
        <end position="127"/>
    </location>
</feature>
<feature type="transmembrane region" description="Helical" evidence="1">
    <location>
        <begin position="45"/>
        <end position="65"/>
    </location>
</feature>
<accession>A0ABM7WX93</accession>